<feature type="region of interest" description="Domain III" evidence="6">
    <location>
        <begin position="156"/>
        <end position="204"/>
    </location>
</feature>
<keyword evidence="2 6" id="KW-0227">DNA damage</keyword>
<dbReference type="Pfam" id="PF07499">
    <property type="entry name" value="RuvA_C"/>
    <property type="match status" value="1"/>
</dbReference>
<evidence type="ECO:0000256" key="5">
    <source>
        <dbReference type="ARBA" id="ARBA00023204"/>
    </source>
</evidence>
<evidence type="ECO:0000256" key="2">
    <source>
        <dbReference type="ARBA" id="ARBA00022763"/>
    </source>
</evidence>
<dbReference type="GO" id="GO:0005737">
    <property type="term" value="C:cytoplasm"/>
    <property type="evidence" value="ECO:0007669"/>
    <property type="project" value="UniProtKB-SubCell"/>
</dbReference>
<evidence type="ECO:0000256" key="1">
    <source>
        <dbReference type="ARBA" id="ARBA00022490"/>
    </source>
</evidence>
<dbReference type="InterPro" id="IPR012340">
    <property type="entry name" value="NA-bd_OB-fold"/>
</dbReference>
<evidence type="ECO:0000256" key="6">
    <source>
        <dbReference type="HAMAP-Rule" id="MF_00031"/>
    </source>
</evidence>
<keyword evidence="1 6" id="KW-0963">Cytoplasm</keyword>
<evidence type="ECO:0000256" key="3">
    <source>
        <dbReference type="ARBA" id="ARBA00023125"/>
    </source>
</evidence>
<dbReference type="GO" id="GO:0000400">
    <property type="term" value="F:four-way junction DNA binding"/>
    <property type="evidence" value="ECO:0007669"/>
    <property type="project" value="UniProtKB-UniRule"/>
</dbReference>
<dbReference type="Gene3D" id="2.40.50.140">
    <property type="entry name" value="Nucleic acid-binding proteins"/>
    <property type="match status" value="1"/>
</dbReference>
<keyword evidence="5 6" id="KW-0234">DNA repair</keyword>
<evidence type="ECO:0000259" key="7">
    <source>
        <dbReference type="SMART" id="SM00278"/>
    </source>
</evidence>
<dbReference type="Gene3D" id="1.10.150.20">
    <property type="entry name" value="5' to 3' exonuclease, C-terminal subdomain"/>
    <property type="match status" value="1"/>
</dbReference>
<protein>
    <recommendedName>
        <fullName evidence="6">Holliday junction branch migration complex subunit RuvA</fullName>
    </recommendedName>
</protein>
<accession>A0A6J4VS03</accession>
<comment type="similarity">
    <text evidence="6">Belongs to the RuvA family.</text>
</comment>
<dbReference type="HAMAP" id="MF_00031">
    <property type="entry name" value="DNA_HJ_migration_RuvA"/>
    <property type="match status" value="1"/>
</dbReference>
<comment type="subcellular location">
    <subcellularLocation>
        <location evidence="6">Cytoplasm</location>
    </subcellularLocation>
</comment>
<evidence type="ECO:0000313" key="8">
    <source>
        <dbReference type="EMBL" id="CAA9585896.1"/>
    </source>
</evidence>
<keyword evidence="3 6" id="KW-0238">DNA-binding</keyword>
<dbReference type="GO" id="GO:0048476">
    <property type="term" value="C:Holliday junction resolvase complex"/>
    <property type="evidence" value="ECO:0007669"/>
    <property type="project" value="UniProtKB-UniRule"/>
</dbReference>
<feature type="region of interest" description="Domain II" evidence="6">
    <location>
        <begin position="70"/>
        <end position="147"/>
    </location>
</feature>
<dbReference type="GO" id="GO:0006281">
    <property type="term" value="P:DNA repair"/>
    <property type="evidence" value="ECO:0007669"/>
    <property type="project" value="UniProtKB-UniRule"/>
</dbReference>
<comment type="subunit">
    <text evidence="6">Homotetramer. Forms an RuvA(8)-RuvB(12)-Holliday junction (HJ) complex. HJ DNA is sandwiched between 2 RuvA tetramers; dsDNA enters through RuvA and exits via RuvB. An RuvB hexamer assembles on each DNA strand where it exits the tetramer. Each RuvB hexamer is contacted by two RuvA subunits (via domain III) on 2 adjacent RuvB subunits; this complex drives branch migration. In the full resolvosome a probable DNA-RuvA(4)-RuvB(12)-RuvC(2) complex forms which resolves the HJ.</text>
</comment>
<dbReference type="GO" id="GO:0009379">
    <property type="term" value="C:Holliday junction helicase complex"/>
    <property type="evidence" value="ECO:0007669"/>
    <property type="project" value="InterPro"/>
</dbReference>
<dbReference type="InterPro" id="IPR036267">
    <property type="entry name" value="RuvA_C_sf"/>
</dbReference>
<dbReference type="SUPFAM" id="SSF47781">
    <property type="entry name" value="RuvA domain 2-like"/>
    <property type="match status" value="1"/>
</dbReference>
<sequence length="204" mass="20702">MIAAIKGRLVGRQADSLLLDIGPLVLQVHTSATTIADLAPDADAGGGSEIRLHTYLHVREDQLALYGFGTPAELALFNVLIGVMGIGPRVAANILGATRPEPLLNAIAAEDVAFLSRLPGIGKKTAARIILDLRGKLADLGGGGGAGVAPGVAPAPIDGEVIEALQALGYTAAEAHTAVGRLPRDGAGSVEERIVAALRAMSEG</sequence>
<keyword evidence="4 6" id="KW-0233">DNA recombination</keyword>
<dbReference type="InterPro" id="IPR011114">
    <property type="entry name" value="RuvA_C"/>
</dbReference>
<feature type="domain" description="Helix-hairpin-helix DNA-binding motif class 1" evidence="7">
    <location>
        <begin position="78"/>
        <end position="97"/>
    </location>
</feature>
<name>A0A6J4VS03_9BACT</name>
<comment type="caution">
    <text evidence="6">Lacks conserved residue(s) required for the propagation of feature annotation.</text>
</comment>
<evidence type="ECO:0000256" key="4">
    <source>
        <dbReference type="ARBA" id="ARBA00023172"/>
    </source>
</evidence>
<dbReference type="Gene3D" id="1.10.8.10">
    <property type="entry name" value="DNA helicase RuvA subunit, C-terminal domain"/>
    <property type="match status" value="1"/>
</dbReference>
<dbReference type="CDD" id="cd14332">
    <property type="entry name" value="UBA_RuvA_C"/>
    <property type="match status" value="1"/>
</dbReference>
<dbReference type="AlphaFoldDB" id="A0A6J4VS03"/>
<feature type="domain" description="Helix-hairpin-helix DNA-binding motif class 1" evidence="7">
    <location>
        <begin position="113"/>
        <end position="132"/>
    </location>
</feature>
<proteinExistence type="inferred from homology"/>
<dbReference type="NCBIfam" id="TIGR00084">
    <property type="entry name" value="ruvA"/>
    <property type="match status" value="1"/>
</dbReference>
<dbReference type="SUPFAM" id="SSF46929">
    <property type="entry name" value="DNA helicase RuvA subunit, C-terminal domain"/>
    <property type="match status" value="1"/>
</dbReference>
<comment type="domain">
    <text evidence="6">Has three domains with a flexible linker between the domains II and III and assumes an 'L' shape. Domain III is highly mobile and contacts RuvB.</text>
</comment>
<dbReference type="Pfam" id="PF14520">
    <property type="entry name" value="HHH_5"/>
    <property type="match status" value="1"/>
</dbReference>
<dbReference type="Pfam" id="PF01330">
    <property type="entry name" value="RuvA_N"/>
    <property type="match status" value="1"/>
</dbReference>
<dbReference type="SMART" id="SM00278">
    <property type="entry name" value="HhH1"/>
    <property type="match status" value="2"/>
</dbReference>
<dbReference type="InterPro" id="IPR003583">
    <property type="entry name" value="Hlx-hairpin-Hlx_DNA-bd_motif"/>
</dbReference>
<dbReference type="GO" id="GO:0005524">
    <property type="term" value="F:ATP binding"/>
    <property type="evidence" value="ECO:0007669"/>
    <property type="project" value="InterPro"/>
</dbReference>
<dbReference type="GO" id="GO:0009378">
    <property type="term" value="F:four-way junction helicase activity"/>
    <property type="evidence" value="ECO:0007669"/>
    <property type="project" value="InterPro"/>
</dbReference>
<dbReference type="InterPro" id="IPR000085">
    <property type="entry name" value="RuvA"/>
</dbReference>
<organism evidence="8">
    <name type="scientific">uncultured Thermomicrobiales bacterium</name>
    <dbReference type="NCBI Taxonomy" id="1645740"/>
    <lineage>
        <taxon>Bacteria</taxon>
        <taxon>Pseudomonadati</taxon>
        <taxon>Thermomicrobiota</taxon>
        <taxon>Thermomicrobia</taxon>
        <taxon>Thermomicrobiales</taxon>
        <taxon>environmental samples</taxon>
    </lineage>
</organism>
<gene>
    <name evidence="6" type="primary">ruvA</name>
    <name evidence="8" type="ORF">AVDCRST_MAG88-3936</name>
</gene>
<comment type="function">
    <text evidence="6">The RuvA-RuvB-RuvC complex processes Holliday junction (HJ) DNA during genetic recombination and DNA repair, while the RuvA-RuvB complex plays an important role in the rescue of blocked DNA replication forks via replication fork reversal (RFR). RuvA specifically binds to HJ cruciform DNA, conferring on it an open structure. The RuvB hexamer acts as an ATP-dependent pump, pulling dsDNA into and through the RuvAB complex. HJ branch migration allows RuvC to scan DNA until it finds its consensus sequence, where it cleaves and resolves the cruciform DNA.</text>
</comment>
<dbReference type="SUPFAM" id="SSF50249">
    <property type="entry name" value="Nucleic acid-binding proteins"/>
    <property type="match status" value="1"/>
</dbReference>
<reference evidence="8" key="1">
    <citation type="submission" date="2020-02" db="EMBL/GenBank/DDBJ databases">
        <authorList>
            <person name="Meier V. D."/>
        </authorList>
    </citation>
    <scope>NUCLEOTIDE SEQUENCE</scope>
    <source>
        <strain evidence="8">AVDCRST_MAG88</strain>
    </source>
</reference>
<dbReference type="GO" id="GO:0006310">
    <property type="term" value="P:DNA recombination"/>
    <property type="evidence" value="ECO:0007669"/>
    <property type="project" value="UniProtKB-UniRule"/>
</dbReference>
<dbReference type="EMBL" id="CADCWM010000968">
    <property type="protein sequence ID" value="CAA9585896.1"/>
    <property type="molecule type" value="Genomic_DNA"/>
</dbReference>
<dbReference type="InterPro" id="IPR013849">
    <property type="entry name" value="DNA_helicase_Holl-junc_RuvA_I"/>
</dbReference>
<dbReference type="InterPro" id="IPR010994">
    <property type="entry name" value="RuvA_2-like"/>
</dbReference>